<feature type="transmembrane region" description="Helical" evidence="12">
    <location>
        <begin position="255"/>
        <end position="276"/>
    </location>
</feature>
<feature type="transmembrane region" description="Helical" evidence="12">
    <location>
        <begin position="209"/>
        <end position="235"/>
    </location>
</feature>
<proteinExistence type="inferred from homology"/>
<dbReference type="Gene3D" id="1.20.1560.10">
    <property type="entry name" value="ABC transporter type 1, transmembrane domain"/>
    <property type="match status" value="1"/>
</dbReference>
<dbReference type="PANTHER" id="PTHR24223">
    <property type="entry name" value="ATP-BINDING CASSETTE SUB-FAMILY C"/>
    <property type="match status" value="1"/>
</dbReference>
<dbReference type="Proteomes" id="UP001381693">
    <property type="component" value="Unassembled WGS sequence"/>
</dbReference>
<feature type="transmembrane region" description="Helical" evidence="12">
    <location>
        <begin position="27"/>
        <end position="48"/>
    </location>
</feature>
<dbReference type="GO" id="GO:0016020">
    <property type="term" value="C:membrane"/>
    <property type="evidence" value="ECO:0007669"/>
    <property type="project" value="InterPro"/>
</dbReference>
<feature type="domain" description="ABC transmembrane type-1" evidence="13">
    <location>
        <begin position="217"/>
        <end position="421"/>
    </location>
</feature>
<evidence type="ECO:0000256" key="12">
    <source>
        <dbReference type="SAM" id="Phobius"/>
    </source>
</evidence>
<dbReference type="InterPro" id="IPR050173">
    <property type="entry name" value="ABC_transporter_C-like"/>
</dbReference>
<keyword evidence="5" id="KW-0677">Repeat</keyword>
<name>A0AAN8WXZ9_HALRR</name>
<evidence type="ECO:0000256" key="1">
    <source>
        <dbReference type="ARBA" id="ARBA00009726"/>
    </source>
</evidence>
<dbReference type="GO" id="GO:0005524">
    <property type="term" value="F:ATP binding"/>
    <property type="evidence" value="ECO:0007669"/>
    <property type="project" value="UniProtKB-KW"/>
</dbReference>
<keyword evidence="7" id="KW-0067">ATP-binding</keyword>
<dbReference type="Pfam" id="PF00664">
    <property type="entry name" value="ABC_membrane"/>
    <property type="match status" value="1"/>
</dbReference>
<gene>
    <name evidence="14" type="primary">ABCC10_3</name>
    <name evidence="14" type="ORF">SK128_012615</name>
</gene>
<evidence type="ECO:0000256" key="10">
    <source>
        <dbReference type="ARBA" id="ARBA00023136"/>
    </source>
</evidence>
<evidence type="ECO:0000256" key="11">
    <source>
        <dbReference type="ARBA" id="ARBA00034018"/>
    </source>
</evidence>
<dbReference type="EC" id="7.6.2.2" evidence="2"/>
<sequence>TISWLVHLGYLMSLRNRLGISTRGPNPVIFAWLLMFLVTINLSRTAWYREAGLPAVVTEIMRYTALVQLILQVMYLFTLFPKGSVGTSQYQELRREATERTPLMESSFNAYSGFHEATDPYYLGIAEERVNIFSYLTFHWVNALMLKGSLGYLQSQDDLHDLPNDMRTDVIAQKVQKTILMSQSIQEEDDEVTVVTPGKYSILRVLLKCFGVQFISIGLLKLIGDGLAFAGPLLLNQLVTFIDSKNEDPVKGYTYAGGLIGAALIGSFCSIHFNYLMAKINIRVRAGLISTVYRKVLLVSCANLGKFTTGEVVNMMSTDTDRITNFCQSFHAFWSLPLQMGVTLFLLYQQIGIAFLAGVAVALLLIPVNKWLATKIGKLSVEMMHFKDRRVGLLKEVLSMIKTVKLNAWEGTFKDRIRGKD</sequence>
<protein>
    <recommendedName>
        <fullName evidence="2">ABC-type xenobiotic transporter</fullName>
        <ecNumber evidence="2">7.6.2.2</ecNumber>
    </recommendedName>
</protein>
<dbReference type="InterPro" id="IPR036640">
    <property type="entry name" value="ABC1_TM_sf"/>
</dbReference>
<comment type="similarity">
    <text evidence="1">Belongs to the ABC transporter superfamily. ABCC family. Conjugate transporter (TC 3.A.1.208) subfamily.</text>
</comment>
<evidence type="ECO:0000313" key="15">
    <source>
        <dbReference type="Proteomes" id="UP001381693"/>
    </source>
</evidence>
<keyword evidence="6" id="KW-0547">Nucleotide-binding</keyword>
<feature type="non-terminal residue" evidence="14">
    <location>
        <position position="1"/>
    </location>
</feature>
<keyword evidence="4 12" id="KW-0812">Transmembrane</keyword>
<keyword evidence="15" id="KW-1185">Reference proteome</keyword>
<organism evidence="14 15">
    <name type="scientific">Halocaridina rubra</name>
    <name type="common">Hawaiian red shrimp</name>
    <dbReference type="NCBI Taxonomy" id="373956"/>
    <lineage>
        <taxon>Eukaryota</taxon>
        <taxon>Metazoa</taxon>
        <taxon>Ecdysozoa</taxon>
        <taxon>Arthropoda</taxon>
        <taxon>Crustacea</taxon>
        <taxon>Multicrustacea</taxon>
        <taxon>Malacostraca</taxon>
        <taxon>Eumalacostraca</taxon>
        <taxon>Eucarida</taxon>
        <taxon>Decapoda</taxon>
        <taxon>Pleocyemata</taxon>
        <taxon>Caridea</taxon>
        <taxon>Atyoidea</taxon>
        <taxon>Atyidae</taxon>
        <taxon>Halocaridina</taxon>
    </lineage>
</organism>
<dbReference type="GO" id="GO:0008559">
    <property type="term" value="F:ABC-type xenobiotic transporter activity"/>
    <property type="evidence" value="ECO:0007669"/>
    <property type="project" value="UniProtKB-EC"/>
</dbReference>
<evidence type="ECO:0000259" key="13">
    <source>
        <dbReference type="PROSITE" id="PS50929"/>
    </source>
</evidence>
<dbReference type="AlphaFoldDB" id="A0AAN8WXZ9"/>
<dbReference type="FunFam" id="1.20.1560.10:FF:000037">
    <property type="entry name" value="ATP-binding cassette subfamily C member 10"/>
    <property type="match status" value="1"/>
</dbReference>
<evidence type="ECO:0000256" key="8">
    <source>
        <dbReference type="ARBA" id="ARBA00022967"/>
    </source>
</evidence>
<evidence type="ECO:0000256" key="6">
    <source>
        <dbReference type="ARBA" id="ARBA00022741"/>
    </source>
</evidence>
<dbReference type="EMBL" id="JAXCGZ010011804">
    <property type="protein sequence ID" value="KAK7074112.1"/>
    <property type="molecule type" value="Genomic_DNA"/>
</dbReference>
<dbReference type="InterPro" id="IPR011527">
    <property type="entry name" value="ABC1_TM_dom"/>
</dbReference>
<evidence type="ECO:0000256" key="5">
    <source>
        <dbReference type="ARBA" id="ARBA00022737"/>
    </source>
</evidence>
<evidence type="ECO:0000256" key="7">
    <source>
        <dbReference type="ARBA" id="ARBA00022840"/>
    </source>
</evidence>
<comment type="caution">
    <text evidence="14">The sequence shown here is derived from an EMBL/GenBank/DDBJ whole genome shotgun (WGS) entry which is preliminary data.</text>
</comment>
<accession>A0AAN8WXZ9</accession>
<evidence type="ECO:0000256" key="3">
    <source>
        <dbReference type="ARBA" id="ARBA00022448"/>
    </source>
</evidence>
<reference evidence="14 15" key="1">
    <citation type="submission" date="2023-11" db="EMBL/GenBank/DDBJ databases">
        <title>Halocaridina rubra genome assembly.</title>
        <authorList>
            <person name="Smith C."/>
        </authorList>
    </citation>
    <scope>NUCLEOTIDE SEQUENCE [LARGE SCALE GENOMIC DNA]</scope>
    <source>
        <strain evidence="14">EP-1</strain>
        <tissue evidence="14">Whole</tissue>
    </source>
</reference>
<keyword evidence="10 12" id="KW-0472">Membrane</keyword>
<evidence type="ECO:0000256" key="9">
    <source>
        <dbReference type="ARBA" id="ARBA00022989"/>
    </source>
</evidence>
<evidence type="ECO:0000256" key="4">
    <source>
        <dbReference type="ARBA" id="ARBA00022692"/>
    </source>
</evidence>
<comment type="catalytic activity">
    <reaction evidence="11">
        <text>ATP + H2O + xenobioticSide 1 = ADP + phosphate + xenobioticSide 2.</text>
        <dbReference type="EC" id="7.6.2.2"/>
    </reaction>
</comment>
<keyword evidence="8" id="KW-1278">Translocase</keyword>
<feature type="transmembrane region" description="Helical" evidence="12">
    <location>
        <begin position="354"/>
        <end position="373"/>
    </location>
</feature>
<dbReference type="PANTHER" id="PTHR24223:SF330">
    <property type="entry name" value="ATP-BINDING CASSETTE SUB-FAMILY C MEMBER 10"/>
    <property type="match status" value="1"/>
</dbReference>
<dbReference type="SUPFAM" id="SSF90123">
    <property type="entry name" value="ABC transporter transmembrane region"/>
    <property type="match status" value="1"/>
</dbReference>
<evidence type="ECO:0000313" key="14">
    <source>
        <dbReference type="EMBL" id="KAK7074112.1"/>
    </source>
</evidence>
<keyword evidence="9 12" id="KW-1133">Transmembrane helix</keyword>
<dbReference type="PROSITE" id="PS50929">
    <property type="entry name" value="ABC_TM1F"/>
    <property type="match status" value="1"/>
</dbReference>
<evidence type="ECO:0000256" key="2">
    <source>
        <dbReference type="ARBA" id="ARBA00012191"/>
    </source>
</evidence>
<keyword evidence="3" id="KW-0813">Transport</keyword>